<gene>
    <name evidence="1" type="ORF">ERS852470_01160</name>
</gene>
<protein>
    <submittedName>
        <fullName evidence="1">Uncharacterized protein</fullName>
    </submittedName>
</protein>
<sequence length="36" mass="4215">MKIYENININELQLLGKGTQGSVYKIDDKKCIKLFR</sequence>
<name>A0A174BCS3_9CLOT</name>
<evidence type="ECO:0000313" key="2">
    <source>
        <dbReference type="Proteomes" id="UP000095558"/>
    </source>
</evidence>
<accession>A0A174BCS3</accession>
<dbReference type="EMBL" id="CYZV01000010">
    <property type="protein sequence ID" value="CUN98283.1"/>
    <property type="molecule type" value="Genomic_DNA"/>
</dbReference>
<dbReference type="AlphaFoldDB" id="A0A174BCS3"/>
<organism evidence="1 2">
    <name type="scientific">Clostridium disporicum</name>
    <dbReference type="NCBI Taxonomy" id="84024"/>
    <lineage>
        <taxon>Bacteria</taxon>
        <taxon>Bacillati</taxon>
        <taxon>Bacillota</taxon>
        <taxon>Clostridia</taxon>
        <taxon>Eubacteriales</taxon>
        <taxon>Clostridiaceae</taxon>
        <taxon>Clostridium</taxon>
    </lineage>
</organism>
<reference evidence="1 2" key="1">
    <citation type="submission" date="2015-09" db="EMBL/GenBank/DDBJ databases">
        <authorList>
            <consortium name="Pathogen Informatics"/>
        </authorList>
    </citation>
    <scope>NUCLEOTIDE SEQUENCE [LARGE SCALE GENOMIC DNA]</scope>
    <source>
        <strain evidence="1 2">2789STDY5834855</strain>
    </source>
</reference>
<evidence type="ECO:0000313" key="1">
    <source>
        <dbReference type="EMBL" id="CUN98283.1"/>
    </source>
</evidence>
<proteinExistence type="predicted"/>
<dbReference type="Proteomes" id="UP000095558">
    <property type="component" value="Unassembled WGS sequence"/>
</dbReference>